<dbReference type="AlphaFoldDB" id="A0AAV7HT04"/>
<dbReference type="Proteomes" id="UP000826195">
    <property type="component" value="Unassembled WGS sequence"/>
</dbReference>
<proteinExistence type="predicted"/>
<keyword evidence="2" id="KW-1185">Reference proteome</keyword>
<name>A0AAV7HT04_COTGL</name>
<reference evidence="1 2" key="1">
    <citation type="journal article" date="2021" name="J. Hered.">
        <title>A chromosome-level genome assembly of the parasitoid wasp, Cotesia glomerata (Hymenoptera: Braconidae).</title>
        <authorList>
            <person name="Pinto B.J."/>
            <person name="Weis J.J."/>
            <person name="Gamble T."/>
            <person name="Ode P.J."/>
            <person name="Paul R."/>
            <person name="Zaspel J.M."/>
        </authorList>
    </citation>
    <scope>NUCLEOTIDE SEQUENCE [LARGE SCALE GENOMIC DNA]</scope>
    <source>
        <strain evidence="1">CgM1</strain>
    </source>
</reference>
<evidence type="ECO:0000313" key="1">
    <source>
        <dbReference type="EMBL" id="KAH0534985.1"/>
    </source>
</evidence>
<protein>
    <submittedName>
        <fullName evidence="1">Uncharacterized protein</fullName>
    </submittedName>
</protein>
<organism evidence="1 2">
    <name type="scientific">Cotesia glomerata</name>
    <name type="common">Lepidopteran parasitic wasp</name>
    <name type="synonym">Apanteles glomeratus</name>
    <dbReference type="NCBI Taxonomy" id="32391"/>
    <lineage>
        <taxon>Eukaryota</taxon>
        <taxon>Metazoa</taxon>
        <taxon>Ecdysozoa</taxon>
        <taxon>Arthropoda</taxon>
        <taxon>Hexapoda</taxon>
        <taxon>Insecta</taxon>
        <taxon>Pterygota</taxon>
        <taxon>Neoptera</taxon>
        <taxon>Endopterygota</taxon>
        <taxon>Hymenoptera</taxon>
        <taxon>Apocrita</taxon>
        <taxon>Ichneumonoidea</taxon>
        <taxon>Braconidae</taxon>
        <taxon>Microgastrinae</taxon>
        <taxon>Cotesia</taxon>
    </lineage>
</organism>
<comment type="caution">
    <text evidence="1">The sequence shown here is derived from an EMBL/GenBank/DDBJ whole genome shotgun (WGS) entry which is preliminary data.</text>
</comment>
<sequence length="196" mass="21927">MPKFFDRCCNPFNLDKHLKKSSLRNLPKYLAVHFHLSTNDRVYNTENLPEDTDDESNASFETDDNVHNEIISVEESPDTFASTPSSSGQELLVQQSSSSLSAMSLSTTLPNINDASALLNQSPVAAKRRTSETYLDDKVNRVSQSLRKAVGVKNYINPEFSYSDADEIINSLRDKFNDDTTSRSTRVQILTLLPSS</sequence>
<evidence type="ECO:0000313" key="2">
    <source>
        <dbReference type="Proteomes" id="UP000826195"/>
    </source>
</evidence>
<gene>
    <name evidence="1" type="ORF">KQX54_011327</name>
</gene>
<dbReference type="EMBL" id="JAHXZJ010002982">
    <property type="protein sequence ID" value="KAH0534985.1"/>
    <property type="molecule type" value="Genomic_DNA"/>
</dbReference>
<accession>A0AAV7HT04</accession>